<dbReference type="RefSeq" id="WP_055876911.1">
    <property type="nucleotide sequence ID" value="NZ_JAPZPS010000009.1"/>
</dbReference>
<protein>
    <submittedName>
        <fullName evidence="2">Uncharacterized protein Gcw-chp</fullName>
    </submittedName>
</protein>
<keyword evidence="3" id="KW-1185">Reference proteome</keyword>
<gene>
    <name evidence="2" type="ORF">C8J26_3543</name>
</gene>
<comment type="caution">
    <text evidence="2">The sequence shown here is derived from an EMBL/GenBank/DDBJ whole genome shotgun (WGS) entry which is preliminary data.</text>
</comment>
<reference evidence="2 3" key="1">
    <citation type="submission" date="2018-04" db="EMBL/GenBank/DDBJ databases">
        <title>Genomic Encyclopedia of Type Strains, Phase III (KMG-III): the genomes of soil and plant-associated and newly described type strains.</title>
        <authorList>
            <person name="Whitman W."/>
        </authorList>
    </citation>
    <scope>NUCLEOTIDE SEQUENCE [LARGE SCALE GENOMIC DNA]</scope>
    <source>
        <strain evidence="2 3">MA101b</strain>
    </source>
</reference>
<evidence type="ECO:0000313" key="2">
    <source>
        <dbReference type="EMBL" id="PTQ58674.1"/>
    </source>
</evidence>
<sequence>MIRRVRLAGVLGAASCGLITPAFAQDVGSVTLEMMSEEERRGLSWSEGRAALAGDIRVSRGRLDASARVVTLRNSVRHGGADAVVDLSVGTDWDLGAVRIRTDATGHAFAGARGRMDYVEAGVSASYAYGPLYATAGVIGAPSQRAIGGSNVYVYANANAGIPGTPLTMLAEVGHSSGSVRDPSRVQRLRPGGSYINWRLGLEHRRDRLTIGVDYIGTDVSRTATASRFADQRNAGDRIVGRVQVSF</sequence>
<keyword evidence="1" id="KW-0732">Signal</keyword>
<feature type="signal peptide" evidence="1">
    <location>
        <begin position="1"/>
        <end position="24"/>
    </location>
</feature>
<dbReference type="Pfam" id="PF09694">
    <property type="entry name" value="Gcw_chp"/>
    <property type="match status" value="1"/>
</dbReference>
<evidence type="ECO:0000256" key="1">
    <source>
        <dbReference type="SAM" id="SignalP"/>
    </source>
</evidence>
<feature type="chain" id="PRO_5015623066" evidence="1">
    <location>
        <begin position="25"/>
        <end position="247"/>
    </location>
</feature>
<dbReference type="AlphaFoldDB" id="A0A2T5GH74"/>
<accession>A0A2T5GH74</accession>
<proteinExistence type="predicted"/>
<dbReference type="Proteomes" id="UP000244189">
    <property type="component" value="Unassembled WGS sequence"/>
</dbReference>
<dbReference type="EMBL" id="QAOG01000007">
    <property type="protein sequence ID" value="PTQ58674.1"/>
    <property type="molecule type" value="Genomic_DNA"/>
</dbReference>
<evidence type="ECO:0000313" key="3">
    <source>
        <dbReference type="Proteomes" id="UP000244189"/>
    </source>
</evidence>
<dbReference type="InterPro" id="IPR010239">
    <property type="entry name" value="CHP02001"/>
</dbReference>
<organism evidence="2 3">
    <name type="scientific">Sphingomonas aurantiaca</name>
    <dbReference type="NCBI Taxonomy" id="185949"/>
    <lineage>
        <taxon>Bacteria</taxon>
        <taxon>Pseudomonadati</taxon>
        <taxon>Pseudomonadota</taxon>
        <taxon>Alphaproteobacteria</taxon>
        <taxon>Sphingomonadales</taxon>
        <taxon>Sphingomonadaceae</taxon>
        <taxon>Sphingomonas</taxon>
    </lineage>
</organism>
<name>A0A2T5GH74_9SPHN</name>